<keyword evidence="1 2" id="KW-0344">Guanine-nucleotide releasing factor</keyword>
<name>A0A1Y3BEE8_EURMA</name>
<dbReference type="GO" id="GO:0007264">
    <property type="term" value="P:small GTPase-mediated signal transduction"/>
    <property type="evidence" value="ECO:0007669"/>
    <property type="project" value="InterPro"/>
</dbReference>
<protein>
    <recommendedName>
        <fullName evidence="3">Ras-GEF domain-containing protein</fullName>
    </recommendedName>
</protein>
<comment type="caution">
    <text evidence="4">The sequence shown here is derived from an EMBL/GenBank/DDBJ whole genome shotgun (WGS) entry which is preliminary data.</text>
</comment>
<evidence type="ECO:0000259" key="3">
    <source>
        <dbReference type="PROSITE" id="PS50009"/>
    </source>
</evidence>
<evidence type="ECO:0000256" key="1">
    <source>
        <dbReference type="ARBA" id="ARBA00022658"/>
    </source>
</evidence>
<keyword evidence="5" id="KW-1185">Reference proteome</keyword>
<dbReference type="InterPro" id="IPR008937">
    <property type="entry name" value="Ras-like_GEF"/>
</dbReference>
<dbReference type="Proteomes" id="UP000194236">
    <property type="component" value="Unassembled WGS sequence"/>
</dbReference>
<dbReference type="SUPFAM" id="SSF48366">
    <property type="entry name" value="Ras GEF"/>
    <property type="match status" value="1"/>
</dbReference>
<dbReference type="Gene3D" id="1.10.840.10">
    <property type="entry name" value="Ras guanine-nucleotide exchange factors catalytic domain"/>
    <property type="match status" value="1"/>
</dbReference>
<dbReference type="AlphaFoldDB" id="A0A1Y3BEE8"/>
<dbReference type="SMART" id="SM00147">
    <property type="entry name" value="RasGEF"/>
    <property type="match status" value="1"/>
</dbReference>
<dbReference type="GO" id="GO:0005085">
    <property type="term" value="F:guanyl-nucleotide exchange factor activity"/>
    <property type="evidence" value="ECO:0007669"/>
    <property type="project" value="UniProtKB-KW"/>
</dbReference>
<reference evidence="4 5" key="1">
    <citation type="submission" date="2017-03" db="EMBL/GenBank/DDBJ databases">
        <title>Genome Survey of Euroglyphus maynei.</title>
        <authorList>
            <person name="Arlian L.G."/>
            <person name="Morgan M.S."/>
            <person name="Rider S.D."/>
        </authorList>
    </citation>
    <scope>NUCLEOTIDE SEQUENCE [LARGE SCALE GENOMIC DNA]</scope>
    <source>
        <strain evidence="4">Arlian Lab</strain>
        <tissue evidence="4">Whole body</tissue>
    </source>
</reference>
<dbReference type="OrthoDB" id="6021951at2759"/>
<feature type="domain" description="Ras-GEF" evidence="3">
    <location>
        <begin position="173"/>
        <end position="430"/>
    </location>
</feature>
<proteinExistence type="predicted"/>
<dbReference type="PANTHER" id="PTHR23113:SF99">
    <property type="entry name" value="RASGEF DOMAIN-CONTAINING PROTEIN"/>
    <property type="match status" value="1"/>
</dbReference>
<dbReference type="Pfam" id="PF00617">
    <property type="entry name" value="RasGEF"/>
    <property type="match status" value="1"/>
</dbReference>
<dbReference type="PANTHER" id="PTHR23113">
    <property type="entry name" value="GUANINE NUCLEOTIDE EXCHANGE FACTOR"/>
    <property type="match status" value="1"/>
</dbReference>
<evidence type="ECO:0000256" key="2">
    <source>
        <dbReference type="PROSITE-ProRule" id="PRU00168"/>
    </source>
</evidence>
<sequence>MINGQEQIICTETMNRGNFLRKIERFGMDVQDTCLFPLALPMDGSDIYRGHSTWESIHLLADCVLMLWTTTTTTTKSSCQSMNNVLGEPLRFLCFHPELMDRRKFPHVKSSSDGRKYDPLPFRRWCSELDLRDFPDNNKQLMETEDPEMILENFCRKSRTNCRQLAYKHELKNPKCLAARITRLEKQNFLRITRREALNYLFGKIHSNNQNLNQMIRFSQELSELVGCWIRTETSVEGRKQIMATIIEVAFILFMRNNFQSFESIMRGLRLPSVYSLQESWRSLRLNNSIHFRIYHYLTTVIINQLQQKSFIFHSHSSLATKTKSLPSLNTFFETLRLRSLPIICRLIDDNNNGGDHHIDVRNIGHESLIDIINQYYHQCKDDNIRQKLNELTINERRRRRKRNIMTKTNTGKRKKRFFQFPKILRKEKHQQNEQQLVNDENVIIAASYMSLLTKKFDKSSINDAFHGRDDDCLQSLRMYIEQQFVDIRDQPLPDRWRIISVRNIDSNVHQLLTTQFFQLYKDLLEQIEQYKF</sequence>
<dbReference type="EMBL" id="MUJZ01024144">
    <property type="protein sequence ID" value="OTF79232.1"/>
    <property type="molecule type" value="Genomic_DNA"/>
</dbReference>
<accession>A0A1Y3BEE8</accession>
<organism evidence="4 5">
    <name type="scientific">Euroglyphus maynei</name>
    <name type="common">Mayne's house dust mite</name>
    <dbReference type="NCBI Taxonomy" id="6958"/>
    <lineage>
        <taxon>Eukaryota</taxon>
        <taxon>Metazoa</taxon>
        <taxon>Ecdysozoa</taxon>
        <taxon>Arthropoda</taxon>
        <taxon>Chelicerata</taxon>
        <taxon>Arachnida</taxon>
        <taxon>Acari</taxon>
        <taxon>Acariformes</taxon>
        <taxon>Sarcoptiformes</taxon>
        <taxon>Astigmata</taxon>
        <taxon>Psoroptidia</taxon>
        <taxon>Analgoidea</taxon>
        <taxon>Pyroglyphidae</taxon>
        <taxon>Pyroglyphinae</taxon>
        <taxon>Euroglyphus</taxon>
    </lineage>
</organism>
<dbReference type="PROSITE" id="PS50009">
    <property type="entry name" value="RASGEF_CAT"/>
    <property type="match status" value="1"/>
</dbReference>
<dbReference type="InterPro" id="IPR036964">
    <property type="entry name" value="RASGEF_cat_dom_sf"/>
</dbReference>
<evidence type="ECO:0000313" key="5">
    <source>
        <dbReference type="Proteomes" id="UP000194236"/>
    </source>
</evidence>
<evidence type="ECO:0000313" key="4">
    <source>
        <dbReference type="EMBL" id="OTF79232.1"/>
    </source>
</evidence>
<dbReference type="InterPro" id="IPR023578">
    <property type="entry name" value="Ras_GEF_dom_sf"/>
</dbReference>
<gene>
    <name evidence="4" type="ORF">BLA29_001547</name>
</gene>
<dbReference type="InterPro" id="IPR001895">
    <property type="entry name" value="RASGEF_cat_dom"/>
</dbReference>